<dbReference type="Proteomes" id="UP000598174">
    <property type="component" value="Unassembled WGS sequence"/>
</dbReference>
<keyword evidence="3" id="KW-1185">Reference proteome</keyword>
<comment type="caution">
    <text evidence="2">The sequence shown here is derived from an EMBL/GenBank/DDBJ whole genome shotgun (WGS) entry which is preliminary data.</text>
</comment>
<reference evidence="2" key="1">
    <citation type="submission" date="2021-01" db="EMBL/GenBank/DDBJ databases">
        <title>Whole genome shotgun sequence of Actinoplanes ferrugineus NBRC 15555.</title>
        <authorList>
            <person name="Komaki H."/>
            <person name="Tamura T."/>
        </authorList>
    </citation>
    <scope>NUCLEOTIDE SEQUENCE</scope>
    <source>
        <strain evidence="2">NBRC 15555</strain>
    </source>
</reference>
<sequence>MTVFFSTLPTVPSLPELLTTSANSFIYGYWHLHNKWLLALIPAGGSKVSRMPERFLRAACDVPEEGLPDGIHAPQPTSVAQHDAYPRWSQ</sequence>
<organism evidence="2 3">
    <name type="scientific">Paractinoplanes ferrugineus</name>
    <dbReference type="NCBI Taxonomy" id="113564"/>
    <lineage>
        <taxon>Bacteria</taxon>
        <taxon>Bacillati</taxon>
        <taxon>Actinomycetota</taxon>
        <taxon>Actinomycetes</taxon>
        <taxon>Micromonosporales</taxon>
        <taxon>Micromonosporaceae</taxon>
        <taxon>Paractinoplanes</taxon>
    </lineage>
</organism>
<dbReference type="EMBL" id="BOMM01000009">
    <property type="protein sequence ID" value="GIE09523.1"/>
    <property type="molecule type" value="Genomic_DNA"/>
</dbReference>
<evidence type="ECO:0000313" key="3">
    <source>
        <dbReference type="Proteomes" id="UP000598174"/>
    </source>
</evidence>
<evidence type="ECO:0000256" key="1">
    <source>
        <dbReference type="SAM" id="MobiDB-lite"/>
    </source>
</evidence>
<feature type="region of interest" description="Disordered" evidence="1">
    <location>
        <begin position="67"/>
        <end position="90"/>
    </location>
</feature>
<evidence type="ECO:0000313" key="2">
    <source>
        <dbReference type="EMBL" id="GIE09523.1"/>
    </source>
</evidence>
<dbReference type="AlphaFoldDB" id="A0A919IYC3"/>
<proteinExistence type="predicted"/>
<name>A0A919IYC3_9ACTN</name>
<accession>A0A919IYC3</accession>
<protein>
    <submittedName>
        <fullName evidence="2">Uncharacterized protein</fullName>
    </submittedName>
</protein>
<gene>
    <name evidence="2" type="ORF">Afe05nite_13630</name>
</gene>